<dbReference type="PANTHER" id="PTHR24148:SF73">
    <property type="entry name" value="HET DOMAIN PROTEIN (AFU_ORTHOLOGUE AFUA_8G01020)"/>
    <property type="match status" value="1"/>
</dbReference>
<dbReference type="PANTHER" id="PTHR24148">
    <property type="entry name" value="ANKYRIN REPEAT DOMAIN-CONTAINING PROTEIN 39 HOMOLOG-RELATED"/>
    <property type="match status" value="1"/>
</dbReference>
<evidence type="ECO:0000313" key="4">
    <source>
        <dbReference type="Proteomes" id="UP000800082"/>
    </source>
</evidence>
<feature type="compositionally biased region" description="Low complexity" evidence="1">
    <location>
        <begin position="19"/>
        <end position="32"/>
    </location>
</feature>
<protein>
    <submittedName>
        <fullName evidence="3">HET-domain-containing protein</fullName>
    </submittedName>
</protein>
<dbReference type="OrthoDB" id="194358at2759"/>
<dbReference type="InterPro" id="IPR010730">
    <property type="entry name" value="HET"/>
</dbReference>
<dbReference type="InterPro" id="IPR052895">
    <property type="entry name" value="HetReg/Transcr_Mod"/>
</dbReference>
<dbReference type="EMBL" id="ML978976">
    <property type="protein sequence ID" value="KAF1926548.1"/>
    <property type="molecule type" value="Genomic_DNA"/>
</dbReference>
<dbReference type="Pfam" id="PF06985">
    <property type="entry name" value="HET"/>
    <property type="match status" value="1"/>
</dbReference>
<sequence>MLIRNDGQQQPSSTFQMTVTPTSLPSVSTSSASAEESVPAIGGSISLPLTTKAYIANSKTLFRYAPLDHSGPSIRLVRISPVSSPDGLTQCTLSHATTDARYVCLSYVWDYHVSSECELGDKNRSGAMILLNGRAFLVRENLFHFLCMARKKFARKTNQPPDESEAEIPFWVDALCIDQSNPEERNHQVAQMGGIYSNALSVQIWLGKIPTGHVHAIGTDTVTYRSLLADTLEEWKVEALASRNQGRGAVTRWKQHELLLVDLIYRNPY</sequence>
<feature type="region of interest" description="Disordered" evidence="1">
    <location>
        <begin position="1"/>
        <end position="32"/>
    </location>
</feature>
<reference evidence="3" key="1">
    <citation type="journal article" date="2020" name="Stud. Mycol.">
        <title>101 Dothideomycetes genomes: a test case for predicting lifestyles and emergence of pathogens.</title>
        <authorList>
            <person name="Haridas S."/>
            <person name="Albert R."/>
            <person name="Binder M."/>
            <person name="Bloem J."/>
            <person name="Labutti K."/>
            <person name="Salamov A."/>
            <person name="Andreopoulos B."/>
            <person name="Baker S."/>
            <person name="Barry K."/>
            <person name="Bills G."/>
            <person name="Bluhm B."/>
            <person name="Cannon C."/>
            <person name="Castanera R."/>
            <person name="Culley D."/>
            <person name="Daum C."/>
            <person name="Ezra D."/>
            <person name="Gonzalez J."/>
            <person name="Henrissat B."/>
            <person name="Kuo A."/>
            <person name="Liang C."/>
            <person name="Lipzen A."/>
            <person name="Lutzoni F."/>
            <person name="Magnuson J."/>
            <person name="Mondo S."/>
            <person name="Nolan M."/>
            <person name="Ohm R."/>
            <person name="Pangilinan J."/>
            <person name="Park H.-J."/>
            <person name="Ramirez L."/>
            <person name="Alfaro M."/>
            <person name="Sun H."/>
            <person name="Tritt A."/>
            <person name="Yoshinaga Y."/>
            <person name="Zwiers L.-H."/>
            <person name="Turgeon B."/>
            <person name="Goodwin S."/>
            <person name="Spatafora J."/>
            <person name="Crous P."/>
            <person name="Grigoriev I."/>
        </authorList>
    </citation>
    <scope>NUCLEOTIDE SEQUENCE</scope>
    <source>
        <strain evidence="3">CBS 183.55</strain>
    </source>
</reference>
<dbReference type="GeneID" id="54345857"/>
<dbReference type="Proteomes" id="UP000800082">
    <property type="component" value="Unassembled WGS sequence"/>
</dbReference>
<dbReference type="RefSeq" id="XP_033446800.1">
    <property type="nucleotide sequence ID" value="XM_033588210.1"/>
</dbReference>
<keyword evidence="4" id="KW-1185">Reference proteome</keyword>
<evidence type="ECO:0000313" key="3">
    <source>
        <dbReference type="EMBL" id="KAF1926548.1"/>
    </source>
</evidence>
<feature type="compositionally biased region" description="Polar residues" evidence="1">
    <location>
        <begin position="1"/>
        <end position="18"/>
    </location>
</feature>
<feature type="domain" description="Heterokaryon incompatibility" evidence="2">
    <location>
        <begin position="102"/>
        <end position="210"/>
    </location>
</feature>
<evidence type="ECO:0000259" key="2">
    <source>
        <dbReference type="Pfam" id="PF06985"/>
    </source>
</evidence>
<proteinExistence type="predicted"/>
<dbReference type="AlphaFoldDB" id="A0A6A5RHE5"/>
<name>A0A6A5RHE5_9PLEO</name>
<accession>A0A6A5RHE5</accession>
<organism evidence="3 4">
    <name type="scientific">Didymella exigua CBS 183.55</name>
    <dbReference type="NCBI Taxonomy" id="1150837"/>
    <lineage>
        <taxon>Eukaryota</taxon>
        <taxon>Fungi</taxon>
        <taxon>Dikarya</taxon>
        <taxon>Ascomycota</taxon>
        <taxon>Pezizomycotina</taxon>
        <taxon>Dothideomycetes</taxon>
        <taxon>Pleosporomycetidae</taxon>
        <taxon>Pleosporales</taxon>
        <taxon>Pleosporineae</taxon>
        <taxon>Didymellaceae</taxon>
        <taxon>Didymella</taxon>
    </lineage>
</organism>
<evidence type="ECO:0000256" key="1">
    <source>
        <dbReference type="SAM" id="MobiDB-lite"/>
    </source>
</evidence>
<gene>
    <name evidence="3" type="ORF">M421DRAFT_209604</name>
</gene>